<evidence type="ECO:0000313" key="2">
    <source>
        <dbReference type="EMBL" id="AQY51521.1"/>
    </source>
</evidence>
<accession>A0A1S7FVR0</accession>
<organism evidence="2 3">
    <name type="scientific">Listeria weihenstephanensis</name>
    <dbReference type="NCBI Taxonomy" id="1006155"/>
    <lineage>
        <taxon>Bacteria</taxon>
        <taxon>Bacillati</taxon>
        <taxon>Bacillota</taxon>
        <taxon>Bacilli</taxon>
        <taxon>Bacillales</taxon>
        <taxon>Listeriaceae</taxon>
        <taxon>Listeria</taxon>
    </lineage>
</organism>
<name>A0A1S7FVR0_9LIST</name>
<dbReference type="AlphaFoldDB" id="A0A1S7FVR0"/>
<dbReference type="KEGG" id="lwi:UE46_11070"/>
<protein>
    <submittedName>
        <fullName evidence="2">Uncharacterized protein</fullName>
    </submittedName>
</protein>
<feature type="coiled-coil region" evidence="1">
    <location>
        <begin position="27"/>
        <end position="54"/>
    </location>
</feature>
<dbReference type="Proteomes" id="UP000223060">
    <property type="component" value="Chromosome"/>
</dbReference>
<keyword evidence="3" id="KW-1185">Reference proteome</keyword>
<evidence type="ECO:0000313" key="3">
    <source>
        <dbReference type="Proteomes" id="UP000223060"/>
    </source>
</evidence>
<dbReference type="EMBL" id="CP011102">
    <property type="protein sequence ID" value="AQY51521.1"/>
    <property type="molecule type" value="Genomic_DNA"/>
</dbReference>
<proteinExistence type="predicted"/>
<keyword evidence="1" id="KW-0175">Coiled coil</keyword>
<dbReference type="RefSeq" id="WP_036060818.1">
    <property type="nucleotide sequence ID" value="NZ_CP011102.1"/>
</dbReference>
<reference evidence="3" key="1">
    <citation type="submission" date="2015-03" db="EMBL/GenBank/DDBJ databases">
        <authorList>
            <person name="Ferrari E."/>
            <person name="Walter M.C."/>
            <person name="Huptas C."/>
            <person name="Scherer S."/>
            <person name="Mueller-Herbst S."/>
        </authorList>
    </citation>
    <scope>NUCLEOTIDE SEQUENCE [LARGE SCALE GENOMIC DNA]</scope>
    <source>
        <strain evidence="3">LWP01</strain>
    </source>
</reference>
<gene>
    <name evidence="2" type="ORF">UE46_11070</name>
</gene>
<sequence>MEHFNFMNTNRDEVSRLEKMVSIQIYLKQVIVQLETVVELIEQLEDEKTEQTCECCHDGLAYDDIAVDVSDAIFIVDPNGVAHIVTTDTDQIQEVERTPAMLLKLLIDLASN</sequence>
<evidence type="ECO:0000256" key="1">
    <source>
        <dbReference type="SAM" id="Coils"/>
    </source>
</evidence>